<dbReference type="EMBL" id="CM042057">
    <property type="protein sequence ID" value="KAI3691591.1"/>
    <property type="molecule type" value="Genomic_DNA"/>
</dbReference>
<evidence type="ECO:0000313" key="2">
    <source>
        <dbReference type="Proteomes" id="UP001055879"/>
    </source>
</evidence>
<gene>
    <name evidence="1" type="ORF">L6452_31388</name>
</gene>
<evidence type="ECO:0000313" key="1">
    <source>
        <dbReference type="EMBL" id="KAI3691591.1"/>
    </source>
</evidence>
<dbReference type="Proteomes" id="UP001055879">
    <property type="component" value="Linkage Group LG11"/>
</dbReference>
<reference evidence="2" key="1">
    <citation type="journal article" date="2022" name="Mol. Ecol. Resour.">
        <title>The genomes of chicory, endive, great burdock and yacon provide insights into Asteraceae palaeo-polyploidization history and plant inulin production.</title>
        <authorList>
            <person name="Fan W."/>
            <person name="Wang S."/>
            <person name="Wang H."/>
            <person name="Wang A."/>
            <person name="Jiang F."/>
            <person name="Liu H."/>
            <person name="Zhao H."/>
            <person name="Xu D."/>
            <person name="Zhang Y."/>
        </authorList>
    </citation>
    <scope>NUCLEOTIDE SEQUENCE [LARGE SCALE GENOMIC DNA]</scope>
    <source>
        <strain evidence="2">cv. Niubang</strain>
    </source>
</reference>
<comment type="caution">
    <text evidence="1">The sequence shown here is derived from an EMBL/GenBank/DDBJ whole genome shotgun (WGS) entry which is preliminary data.</text>
</comment>
<name>A0ACB8Z2A7_ARCLA</name>
<sequence>MKKSSISIIISVAVMLLVGGSVAAPTTAECKEERRLAVNECKNVLCYLPNPTSLIVGDSTNVKMAKETLSWQKKFVSFALVAERTKMKEIPIFGATQDYSLAVKEEVIVSLWVEYQSRPSISGVSSLKHLLAFKHLLARLPPRVHSVYYRDNIGNISTSHLRTSYMHRFDRDRKKIEDFVGSKTTIQCECNITDCFRVQTREKACGECMQKRIVANTFVLAMLSVYAPLSLPEWLPLLTSIVSLGLSKVVVVEFLATSSVENGCRVLMFMMLLAIASAAGLNASECKKERRLAVNGCKSVLYGRPPSSYCCQRIRVTHFKCVCPIITPKLAALIDVNRLAKLIEGCGRRLPHHFKCGSHVDWPGSSSANETSILKPSEYIFDRRLYLYGELASDRSRPASLSFPHRLPNVRSMGSGFC</sequence>
<keyword evidence="2" id="KW-1185">Reference proteome</keyword>
<protein>
    <submittedName>
        <fullName evidence="1">Uncharacterized protein</fullName>
    </submittedName>
</protein>
<proteinExistence type="predicted"/>
<accession>A0ACB8Z2A7</accession>
<reference evidence="1 2" key="2">
    <citation type="journal article" date="2022" name="Mol. Ecol. Resour.">
        <title>The genomes of chicory, endive, great burdock and yacon provide insights into Asteraceae paleo-polyploidization history and plant inulin production.</title>
        <authorList>
            <person name="Fan W."/>
            <person name="Wang S."/>
            <person name="Wang H."/>
            <person name="Wang A."/>
            <person name="Jiang F."/>
            <person name="Liu H."/>
            <person name="Zhao H."/>
            <person name="Xu D."/>
            <person name="Zhang Y."/>
        </authorList>
    </citation>
    <scope>NUCLEOTIDE SEQUENCE [LARGE SCALE GENOMIC DNA]</scope>
    <source>
        <strain evidence="2">cv. Niubang</strain>
    </source>
</reference>
<organism evidence="1 2">
    <name type="scientific">Arctium lappa</name>
    <name type="common">Greater burdock</name>
    <name type="synonym">Lappa major</name>
    <dbReference type="NCBI Taxonomy" id="4217"/>
    <lineage>
        <taxon>Eukaryota</taxon>
        <taxon>Viridiplantae</taxon>
        <taxon>Streptophyta</taxon>
        <taxon>Embryophyta</taxon>
        <taxon>Tracheophyta</taxon>
        <taxon>Spermatophyta</taxon>
        <taxon>Magnoliopsida</taxon>
        <taxon>eudicotyledons</taxon>
        <taxon>Gunneridae</taxon>
        <taxon>Pentapetalae</taxon>
        <taxon>asterids</taxon>
        <taxon>campanulids</taxon>
        <taxon>Asterales</taxon>
        <taxon>Asteraceae</taxon>
        <taxon>Carduoideae</taxon>
        <taxon>Cardueae</taxon>
        <taxon>Arctiinae</taxon>
        <taxon>Arctium</taxon>
    </lineage>
</organism>